<reference evidence="2" key="1">
    <citation type="journal article" date="2014" name="PLoS ONE">
        <title>Transcriptome-Based Identification of ABC Transporters in the Western Tarnished Plant Bug Lygus hesperus.</title>
        <authorList>
            <person name="Hull J.J."/>
            <person name="Chaney K."/>
            <person name="Geib S.M."/>
            <person name="Fabrick J.A."/>
            <person name="Brent C.S."/>
            <person name="Walsh D."/>
            <person name="Lavine L.C."/>
        </authorList>
    </citation>
    <scope>NUCLEOTIDE SEQUENCE</scope>
</reference>
<reference evidence="2" key="2">
    <citation type="submission" date="2014-07" db="EMBL/GenBank/DDBJ databases">
        <authorList>
            <person name="Hull J."/>
        </authorList>
    </citation>
    <scope>NUCLEOTIDE SEQUENCE</scope>
</reference>
<organism evidence="2">
    <name type="scientific">Lygus hesperus</name>
    <name type="common">Western plant bug</name>
    <dbReference type="NCBI Taxonomy" id="30085"/>
    <lineage>
        <taxon>Eukaryota</taxon>
        <taxon>Metazoa</taxon>
        <taxon>Ecdysozoa</taxon>
        <taxon>Arthropoda</taxon>
        <taxon>Hexapoda</taxon>
        <taxon>Insecta</taxon>
        <taxon>Pterygota</taxon>
        <taxon>Neoptera</taxon>
        <taxon>Paraneoptera</taxon>
        <taxon>Hemiptera</taxon>
        <taxon>Heteroptera</taxon>
        <taxon>Panheteroptera</taxon>
        <taxon>Cimicomorpha</taxon>
        <taxon>Miridae</taxon>
        <taxon>Mirini</taxon>
        <taxon>Lygus</taxon>
    </lineage>
</organism>
<sequence length="125" mass="14176">MTFDKHMSLVMAMYMLGKIAVYADDVNGALVNFNNAVMLIHERGDLTIERHRRALGYCLLARGMVYCKLKSFERAEEDLTGAAAVLPSHKFPVIYELRAEAREQLGRIDAAREDEEKAAELWEKG</sequence>
<evidence type="ECO:0000313" key="2">
    <source>
        <dbReference type="EMBL" id="JAG15084.1"/>
    </source>
</evidence>
<feature type="chain" id="PRO_5002052635" evidence="1">
    <location>
        <begin position="24"/>
        <end position="125"/>
    </location>
</feature>
<evidence type="ECO:0000256" key="1">
    <source>
        <dbReference type="SAM" id="SignalP"/>
    </source>
</evidence>
<feature type="signal peptide" evidence="1">
    <location>
        <begin position="1"/>
        <end position="23"/>
    </location>
</feature>
<gene>
    <name evidence="2" type="primary">RPAP3_0</name>
    <name evidence="2" type="ORF">CM83_99774</name>
</gene>
<accession>A0A0A9X548</accession>
<dbReference type="AlphaFoldDB" id="A0A0A9X548"/>
<keyword evidence="1" id="KW-0732">Signal</keyword>
<protein>
    <submittedName>
        <fullName evidence="2">RNA polymerase II-associated protein 3</fullName>
    </submittedName>
</protein>
<proteinExistence type="predicted"/>
<name>A0A0A9X548_LYGHE</name>
<dbReference type="EMBL" id="GBHO01028520">
    <property type="protein sequence ID" value="JAG15084.1"/>
    <property type="molecule type" value="Transcribed_RNA"/>
</dbReference>
<dbReference type="InterPro" id="IPR011990">
    <property type="entry name" value="TPR-like_helical_dom_sf"/>
</dbReference>
<dbReference type="SUPFAM" id="SSF48452">
    <property type="entry name" value="TPR-like"/>
    <property type="match status" value="1"/>
</dbReference>
<dbReference type="Gene3D" id="1.25.40.10">
    <property type="entry name" value="Tetratricopeptide repeat domain"/>
    <property type="match status" value="1"/>
</dbReference>